<keyword evidence="4" id="KW-1185">Reference proteome</keyword>
<proteinExistence type="predicted"/>
<evidence type="ECO:0000259" key="2">
    <source>
        <dbReference type="Pfam" id="PF05170"/>
    </source>
</evidence>
<protein>
    <recommendedName>
        <fullName evidence="2">AsmA domain-containing protein</fullName>
    </recommendedName>
</protein>
<dbReference type="Pfam" id="PF05170">
    <property type="entry name" value="AsmA"/>
    <property type="match status" value="1"/>
</dbReference>
<dbReference type="PANTHER" id="PTHR30441">
    <property type="entry name" value="DUF748 DOMAIN-CONTAINING PROTEIN"/>
    <property type="match status" value="1"/>
</dbReference>
<feature type="domain" description="AsmA" evidence="2">
    <location>
        <begin position="3"/>
        <end position="165"/>
    </location>
</feature>
<evidence type="ECO:0000256" key="1">
    <source>
        <dbReference type="SAM" id="MobiDB-lite"/>
    </source>
</evidence>
<dbReference type="GO" id="GO:0090313">
    <property type="term" value="P:regulation of protein targeting to membrane"/>
    <property type="evidence" value="ECO:0007669"/>
    <property type="project" value="TreeGrafter"/>
</dbReference>
<reference evidence="3 4" key="1">
    <citation type="submission" date="2018-01" db="EMBL/GenBank/DDBJ databases">
        <title>The draft genome sequence of Halioglobus lutimaris HF004.</title>
        <authorList>
            <person name="Du Z.-J."/>
            <person name="Shi M.-J."/>
        </authorList>
    </citation>
    <scope>NUCLEOTIDE SEQUENCE [LARGE SCALE GENOMIC DNA]</scope>
    <source>
        <strain evidence="3 4">HF004</strain>
    </source>
</reference>
<dbReference type="EMBL" id="PKUS01000008">
    <property type="protein sequence ID" value="PLW69262.1"/>
    <property type="molecule type" value="Genomic_DNA"/>
</dbReference>
<gene>
    <name evidence="3" type="ORF">C0039_09400</name>
</gene>
<dbReference type="Proteomes" id="UP000235005">
    <property type="component" value="Unassembled WGS sequence"/>
</dbReference>
<evidence type="ECO:0000313" key="4">
    <source>
        <dbReference type="Proteomes" id="UP000235005"/>
    </source>
</evidence>
<feature type="region of interest" description="Disordered" evidence="1">
    <location>
        <begin position="530"/>
        <end position="558"/>
    </location>
</feature>
<dbReference type="RefSeq" id="WP_101517919.1">
    <property type="nucleotide sequence ID" value="NZ_PKUS01000008.1"/>
</dbReference>
<comment type="caution">
    <text evidence="3">The sequence shown here is derived from an EMBL/GenBank/DDBJ whole genome shotgun (WGS) entry which is preliminary data.</text>
</comment>
<name>A0A2N5X466_9GAMM</name>
<dbReference type="InterPro" id="IPR007844">
    <property type="entry name" value="AsmA"/>
</dbReference>
<dbReference type="PANTHER" id="PTHR30441:SF4">
    <property type="entry name" value="PROTEIN ASMA"/>
    <property type="match status" value="1"/>
</dbReference>
<dbReference type="OrthoDB" id="9766390at2"/>
<dbReference type="AlphaFoldDB" id="A0A2N5X466"/>
<accession>A0A2N5X466</accession>
<dbReference type="GO" id="GO:0005886">
    <property type="term" value="C:plasma membrane"/>
    <property type="evidence" value="ECO:0007669"/>
    <property type="project" value="TreeGrafter"/>
</dbReference>
<sequence length="864" mass="92419">MKSLLWVSALVLLLLIGLAGVTLFQLTRDTSFLQDYLSSALGREVRIERIHEVRLGRQASFTIEGVSVANPQWAGEPQLLSVQTARIYLDLLSIFQSGPIVINDLDVSGLQAALLAPGGHAPSWQLSAQPADAGPTSDSLQLPLVLEQATITNSHLVYRDPERELKVRMSGQLQGGEGLRVLLDGQSRGHPVSFDGHVSQRDGGLAVQGEGQFEHWMLSLRGTLADPFAFTGLDARLGIQGDYALPATADADAVVLPLYLDLKLTGSGTQLDVQNGTLGSGDSQLLVNGTLGNPANFEGLALRLDLSTPDVKRLLPVVTSQPEAVPLSLRGELRFVDGVLQLQTLRGRSGGARLKGSVHLPAAGKGRSATVALRGSGESLATALSPWIQREPDDDAPFDFDFQADWASPVLTVHTLDLEVGLNRLLGRFTLRGNAQRPVMNGRLQLSGRRAQHMLGVLGATTEVADDPFMLKADVSMHEDGSVSVSDMEGQLGRSDVSGEWHYVAGTPARLQAKLHAGTLDLRPMVEAFQRQSRSARTDNAGRPDALGDNAPLTSKQLRDRVIPQTPLPGDWLDNLEGNMSLSVGEVLLREDMTSRAEFRFTIADGALVSQKMQWSGDFSSGSAQLALHNAAPGLRISLHLDTHRLPLIWILNAAPDNAQEATYKAALVGQGATLRQLAASLDGTVAVRGGGGRLDNRGMMFFFGDVFGEIFSQLNPQVRDDTYTNVDCHAAILVVTDGLVDVNPGAVLRTDKLDMILGGTVDLNDERLNLAFNTRSRTGVGISASKAVTPYLRLGGNLSHPRLVVNAKGVVISGGAAVATGGLSILAEGLWDRWVGTSLNPCDELFENADEAQGVLKKMLGRP</sequence>
<dbReference type="InterPro" id="IPR052894">
    <property type="entry name" value="AsmA-related"/>
</dbReference>
<organism evidence="3 4">
    <name type="scientific">Pseudohalioglobus lutimaris</name>
    <dbReference type="NCBI Taxonomy" id="1737061"/>
    <lineage>
        <taxon>Bacteria</taxon>
        <taxon>Pseudomonadati</taxon>
        <taxon>Pseudomonadota</taxon>
        <taxon>Gammaproteobacteria</taxon>
        <taxon>Cellvibrionales</taxon>
        <taxon>Halieaceae</taxon>
        <taxon>Pseudohalioglobus</taxon>
    </lineage>
</organism>
<evidence type="ECO:0000313" key="3">
    <source>
        <dbReference type="EMBL" id="PLW69262.1"/>
    </source>
</evidence>